<dbReference type="InterPro" id="IPR051323">
    <property type="entry name" value="AtsK-like"/>
</dbReference>
<evidence type="ECO:0000256" key="3">
    <source>
        <dbReference type="ARBA" id="ARBA00022964"/>
    </source>
</evidence>
<evidence type="ECO:0000313" key="7">
    <source>
        <dbReference type="EMBL" id="PHV66157.1"/>
    </source>
</evidence>
<dbReference type="SUPFAM" id="SSF51197">
    <property type="entry name" value="Clavaminate synthase-like"/>
    <property type="match status" value="1"/>
</dbReference>
<evidence type="ECO:0000256" key="1">
    <source>
        <dbReference type="ARBA" id="ARBA00005896"/>
    </source>
</evidence>
<evidence type="ECO:0000256" key="2">
    <source>
        <dbReference type="ARBA" id="ARBA00022723"/>
    </source>
</evidence>
<dbReference type="PANTHER" id="PTHR30468:SF1">
    <property type="entry name" value="ALPHA-KETOGLUTARATE-DEPENDENT SULFONATE DIOXYGENASE"/>
    <property type="match status" value="1"/>
</dbReference>
<dbReference type="Gene3D" id="3.60.130.10">
    <property type="entry name" value="Clavaminate synthase-like"/>
    <property type="match status" value="1"/>
</dbReference>
<dbReference type="InterPro" id="IPR003819">
    <property type="entry name" value="TauD/TfdA-like"/>
</dbReference>
<keyword evidence="3" id="KW-0223">Dioxygenase</keyword>
<accession>A0A2G3PK08</accession>
<dbReference type="GO" id="GO:0005737">
    <property type="term" value="C:cytoplasm"/>
    <property type="evidence" value="ECO:0007669"/>
    <property type="project" value="TreeGrafter"/>
</dbReference>
<dbReference type="GO" id="GO:0046872">
    <property type="term" value="F:metal ion binding"/>
    <property type="evidence" value="ECO:0007669"/>
    <property type="project" value="UniProtKB-KW"/>
</dbReference>
<dbReference type="EMBL" id="PEBD01000010">
    <property type="protein sequence ID" value="PHV66157.1"/>
    <property type="molecule type" value="Genomic_DNA"/>
</dbReference>
<feature type="domain" description="TauD/TfdA-like" evidence="6">
    <location>
        <begin position="6"/>
        <end position="270"/>
    </location>
</feature>
<dbReference type="AlphaFoldDB" id="A0A2G3PK08"/>
<keyword evidence="4" id="KW-0560">Oxidoreductase</keyword>
<sequence length="277" mass="31044">MIMRLSPLEGSIGVELLDVDLTKPLPDTDIDQLRRAFQDHLLVLVRGQALEGDDHDRFVKYLGPLHQFDAGGYFEYMTNVEIENKSPAGAGRLLFHNDGAYRERPRAGTSLYAIDVSPTSPPTSFASGVHAFESLPRSIQTDLEKLTAVHILDLDDPKQEAYRVREADFPRGRFLQDVRHAVHPVVVTLPHSGRKSLFVSEFYTSHIVEFGPTSDEGEALLQEAFSALYAQSNTYSHHYTVGDLVVWDNLALQHARSGTVGSSPRHLRRLVLKSLDW</sequence>
<keyword evidence="5" id="KW-0408">Iron</keyword>
<comment type="similarity">
    <text evidence="1">Belongs to the TfdA dioxygenase family.</text>
</comment>
<dbReference type="Proteomes" id="UP000225108">
    <property type="component" value="Unassembled WGS sequence"/>
</dbReference>
<gene>
    <name evidence="7" type="ORF">CSW57_21300</name>
</gene>
<dbReference type="PANTHER" id="PTHR30468">
    <property type="entry name" value="ALPHA-KETOGLUTARATE-DEPENDENT SULFONATE DIOXYGENASE"/>
    <property type="match status" value="1"/>
</dbReference>
<organism evidence="7 8">
    <name type="scientific">Williamsia marianensis</name>
    <dbReference type="NCBI Taxonomy" id="85044"/>
    <lineage>
        <taxon>Bacteria</taxon>
        <taxon>Bacillati</taxon>
        <taxon>Actinomycetota</taxon>
        <taxon>Actinomycetes</taxon>
        <taxon>Mycobacteriales</taxon>
        <taxon>Nocardiaceae</taxon>
        <taxon>Williamsia</taxon>
    </lineage>
</organism>
<dbReference type="GO" id="GO:0006790">
    <property type="term" value="P:sulfur compound metabolic process"/>
    <property type="evidence" value="ECO:0007669"/>
    <property type="project" value="TreeGrafter"/>
</dbReference>
<protein>
    <recommendedName>
        <fullName evidence="6">TauD/TfdA-like domain-containing protein</fullName>
    </recommendedName>
</protein>
<proteinExistence type="inferred from homology"/>
<evidence type="ECO:0000313" key="8">
    <source>
        <dbReference type="Proteomes" id="UP000225108"/>
    </source>
</evidence>
<comment type="caution">
    <text evidence="7">The sequence shown here is derived from an EMBL/GenBank/DDBJ whole genome shotgun (WGS) entry which is preliminary data.</text>
</comment>
<evidence type="ECO:0000256" key="4">
    <source>
        <dbReference type="ARBA" id="ARBA00023002"/>
    </source>
</evidence>
<dbReference type="GO" id="GO:0000908">
    <property type="term" value="F:taurine dioxygenase activity"/>
    <property type="evidence" value="ECO:0007669"/>
    <property type="project" value="TreeGrafter"/>
</dbReference>
<reference evidence="7 8" key="1">
    <citation type="submission" date="2017-10" db="EMBL/GenBank/DDBJ databases">
        <title>The draft genome sequence of Williamsia sp. BULT 1.1 isolated from the semi-arid grassland soils from South Africa.</title>
        <authorList>
            <person name="Kabwe M.H."/>
            <person name="Govender N."/>
            <person name="Mutseka Lunga P."/>
            <person name="Vikram S."/>
            <person name="Makhalanyane T.P."/>
        </authorList>
    </citation>
    <scope>NUCLEOTIDE SEQUENCE [LARGE SCALE GENOMIC DNA]</scope>
    <source>
        <strain evidence="7 8">BULT 1.1</strain>
    </source>
</reference>
<name>A0A2G3PK08_WILMA</name>
<dbReference type="InterPro" id="IPR042098">
    <property type="entry name" value="TauD-like_sf"/>
</dbReference>
<evidence type="ECO:0000256" key="5">
    <source>
        <dbReference type="ARBA" id="ARBA00023004"/>
    </source>
</evidence>
<keyword evidence="2" id="KW-0479">Metal-binding</keyword>
<evidence type="ECO:0000259" key="6">
    <source>
        <dbReference type="Pfam" id="PF02668"/>
    </source>
</evidence>
<dbReference type="Pfam" id="PF02668">
    <property type="entry name" value="TauD"/>
    <property type="match status" value="1"/>
</dbReference>